<keyword evidence="1" id="KW-0175">Coiled coil</keyword>
<feature type="region of interest" description="Disordered" evidence="2">
    <location>
        <begin position="242"/>
        <end position="285"/>
    </location>
</feature>
<evidence type="ECO:0000313" key="4">
    <source>
        <dbReference type="Proteomes" id="UP000650467"/>
    </source>
</evidence>
<feature type="region of interest" description="Disordered" evidence="2">
    <location>
        <begin position="319"/>
        <end position="344"/>
    </location>
</feature>
<accession>A0A835SQ98</accession>
<keyword evidence="4" id="KW-1185">Reference proteome</keyword>
<dbReference type="Proteomes" id="UP000650467">
    <property type="component" value="Unassembled WGS sequence"/>
</dbReference>
<feature type="compositionally biased region" description="Low complexity" evidence="2">
    <location>
        <begin position="411"/>
        <end position="422"/>
    </location>
</feature>
<dbReference type="AlphaFoldDB" id="A0A835SQ98"/>
<organism evidence="3 4">
    <name type="scientific">Chlamydomonas incerta</name>
    <dbReference type="NCBI Taxonomy" id="51695"/>
    <lineage>
        <taxon>Eukaryota</taxon>
        <taxon>Viridiplantae</taxon>
        <taxon>Chlorophyta</taxon>
        <taxon>core chlorophytes</taxon>
        <taxon>Chlorophyceae</taxon>
        <taxon>CS clade</taxon>
        <taxon>Chlamydomonadales</taxon>
        <taxon>Chlamydomonadaceae</taxon>
        <taxon>Chlamydomonas</taxon>
    </lineage>
</organism>
<feature type="coiled-coil region" evidence="1">
    <location>
        <begin position="50"/>
        <end position="107"/>
    </location>
</feature>
<evidence type="ECO:0000313" key="3">
    <source>
        <dbReference type="EMBL" id="KAG2429841.1"/>
    </source>
</evidence>
<feature type="compositionally biased region" description="Pro residues" evidence="2">
    <location>
        <begin position="245"/>
        <end position="255"/>
    </location>
</feature>
<feature type="compositionally biased region" description="Low complexity" evidence="2">
    <location>
        <begin position="197"/>
        <end position="222"/>
    </location>
</feature>
<feature type="region of interest" description="Disordered" evidence="2">
    <location>
        <begin position="384"/>
        <end position="458"/>
    </location>
</feature>
<feature type="region of interest" description="Disordered" evidence="2">
    <location>
        <begin position="157"/>
        <end position="230"/>
    </location>
</feature>
<evidence type="ECO:0000256" key="1">
    <source>
        <dbReference type="SAM" id="Coils"/>
    </source>
</evidence>
<evidence type="ECO:0000256" key="2">
    <source>
        <dbReference type="SAM" id="MobiDB-lite"/>
    </source>
</evidence>
<comment type="caution">
    <text evidence="3">The sequence shown here is derived from an EMBL/GenBank/DDBJ whole genome shotgun (WGS) entry which is preliminary data.</text>
</comment>
<feature type="region of interest" description="Disordered" evidence="2">
    <location>
        <begin position="356"/>
        <end position="375"/>
    </location>
</feature>
<reference evidence="3" key="1">
    <citation type="journal article" date="2020" name="bioRxiv">
        <title>Comparative genomics of Chlamydomonas.</title>
        <authorList>
            <person name="Craig R.J."/>
            <person name="Hasan A.R."/>
            <person name="Ness R.W."/>
            <person name="Keightley P.D."/>
        </authorList>
    </citation>
    <scope>NUCLEOTIDE SEQUENCE</scope>
    <source>
        <strain evidence="3">SAG 7.73</strain>
    </source>
</reference>
<feature type="compositionally biased region" description="Gly residues" evidence="2">
    <location>
        <begin position="165"/>
        <end position="196"/>
    </location>
</feature>
<proteinExistence type="predicted"/>
<dbReference type="EMBL" id="JAEHOC010000029">
    <property type="protein sequence ID" value="KAG2429841.1"/>
    <property type="molecule type" value="Genomic_DNA"/>
</dbReference>
<dbReference type="OrthoDB" id="543752at2759"/>
<sequence length="593" mass="60654">MLLQLQHRYATERERQEEAHKLQLQEQTDEHAKSLRELAAAHAAELAVAAKHLEREAAGRRADVQRLEALLSAARASVESSHGQLAAARAATEALQAQLQLQRATHEAELMHVRQVTVPLQQHDEMVAHLRAEWDAALKQRERDYTGLLQQLTELRQQMSSSGASSGGGARGGGSSGGTGPCGGTTGSAGAGGTGSSGDAPGSSVTAAPANGGDNAAGARPAQSGGSSCGENALQQLRHLRQRRPGPPQPDPEPPSTRAASSPDFLRQQQHPASPGAHSGCSSIDPADDLGTAVFELSEDTRRTAFRTATAAAMAAAAAAAPDVTPQSRGPMERPTSAGSISLGRMERLVDAVMRGPQDSSRQGAGASAGGGGWAAADQRWAEFGGAGAPTPCTGSPEGPNTSDATFGRWQAQQQAGSSPAATKGVGAGPRTARFSPDGVHAGRSGGRPSPRSTLACGAGAGSGGAASAATWGARSGNPAAMVSVLRCLRCGQNDVSSPGECRFHPALLPQPGSLVFSPEWLTCQAAGHTFATAGCLVRPQHFYEPRMLLAAQMQPPPAAAGQRIGAAGRGPALGEVVRLDLPVEVVGLPNVD</sequence>
<protein>
    <submittedName>
        <fullName evidence="3">Uncharacterized protein</fullName>
    </submittedName>
</protein>
<name>A0A835SQ98_CHLIN</name>
<gene>
    <name evidence="3" type="ORF">HXX76_010623</name>
</gene>